<keyword evidence="1" id="KW-0808">Transferase</keyword>
<sequence length="141" mass="15758">MASSYLESEQFLKQFCMPNDVRVSDSEADHLPDFPECPYIVIRGRETKRSTSRAVGVGRVFDLGEEAPDSAVCSLYLNLERLKVQGDEFALKLEEEKIIVEKVQPDGFLRFFSDLKLSKPPAVATVPLGTGNNLPFAFGWV</sequence>
<evidence type="ECO:0000313" key="1">
    <source>
        <dbReference type="EMBL" id="KAL2524567.1"/>
    </source>
</evidence>
<proteinExistence type="predicted"/>
<dbReference type="AlphaFoldDB" id="A0ABD1UHT7"/>
<evidence type="ECO:0000313" key="2">
    <source>
        <dbReference type="Proteomes" id="UP001604336"/>
    </source>
</evidence>
<accession>A0ABD1UHT7</accession>
<protein>
    <submittedName>
        <fullName evidence="1">Diacylglycerol kinase 5</fullName>
    </submittedName>
</protein>
<keyword evidence="2" id="KW-1185">Reference proteome</keyword>
<comment type="caution">
    <text evidence="1">The sequence shown here is derived from an EMBL/GenBank/DDBJ whole genome shotgun (WGS) entry which is preliminary data.</text>
</comment>
<dbReference type="EMBL" id="JBFOLK010000003">
    <property type="protein sequence ID" value="KAL2524567.1"/>
    <property type="molecule type" value="Genomic_DNA"/>
</dbReference>
<dbReference type="GO" id="GO:0016301">
    <property type="term" value="F:kinase activity"/>
    <property type="evidence" value="ECO:0007669"/>
    <property type="project" value="UniProtKB-KW"/>
</dbReference>
<reference evidence="2" key="1">
    <citation type="submission" date="2024-07" db="EMBL/GenBank/DDBJ databases">
        <title>Two chromosome-level genome assemblies of Korean endemic species Abeliophyllum distichum and Forsythia ovata (Oleaceae).</title>
        <authorList>
            <person name="Jang H."/>
        </authorList>
    </citation>
    <scope>NUCLEOTIDE SEQUENCE [LARGE SCALE GENOMIC DNA]</scope>
</reference>
<keyword evidence="1" id="KW-0418">Kinase</keyword>
<gene>
    <name evidence="1" type="ORF">Adt_09621</name>
</gene>
<dbReference type="Proteomes" id="UP001604336">
    <property type="component" value="Unassembled WGS sequence"/>
</dbReference>
<organism evidence="1 2">
    <name type="scientific">Abeliophyllum distichum</name>
    <dbReference type="NCBI Taxonomy" id="126358"/>
    <lineage>
        <taxon>Eukaryota</taxon>
        <taxon>Viridiplantae</taxon>
        <taxon>Streptophyta</taxon>
        <taxon>Embryophyta</taxon>
        <taxon>Tracheophyta</taxon>
        <taxon>Spermatophyta</taxon>
        <taxon>Magnoliopsida</taxon>
        <taxon>eudicotyledons</taxon>
        <taxon>Gunneridae</taxon>
        <taxon>Pentapetalae</taxon>
        <taxon>asterids</taxon>
        <taxon>lamiids</taxon>
        <taxon>Lamiales</taxon>
        <taxon>Oleaceae</taxon>
        <taxon>Forsythieae</taxon>
        <taxon>Abeliophyllum</taxon>
    </lineage>
</organism>
<name>A0ABD1UHT7_9LAMI</name>